<dbReference type="RefSeq" id="WP_164445132.1">
    <property type="nucleotide sequence ID" value="NZ_SAIY01000001.1"/>
</dbReference>
<reference evidence="2 3" key="1">
    <citation type="submission" date="2020-02" db="EMBL/GenBank/DDBJ databases">
        <title>Draft Genome Sequence of Verrucosispora sp. Strain CWR15, Isolated from Gulf of Mexico Sponge.</title>
        <authorList>
            <person name="Kennedy S.J."/>
            <person name="Cella E."/>
            <person name="Azarian T."/>
            <person name="Baker B.J."/>
            <person name="Shaw L.N."/>
        </authorList>
    </citation>
    <scope>NUCLEOTIDE SEQUENCE [LARGE SCALE GENOMIC DNA]</scope>
    <source>
        <strain evidence="2 3">CWR15</strain>
    </source>
</reference>
<feature type="transmembrane region" description="Helical" evidence="1">
    <location>
        <begin position="232"/>
        <end position="257"/>
    </location>
</feature>
<dbReference type="EMBL" id="SAIY01000001">
    <property type="protein sequence ID" value="NGM11191.1"/>
    <property type="molecule type" value="Genomic_DNA"/>
</dbReference>
<feature type="transmembrane region" description="Helical" evidence="1">
    <location>
        <begin position="62"/>
        <end position="82"/>
    </location>
</feature>
<keyword evidence="1" id="KW-1133">Transmembrane helix</keyword>
<feature type="transmembrane region" description="Helical" evidence="1">
    <location>
        <begin position="21"/>
        <end position="42"/>
    </location>
</feature>
<dbReference type="AlphaFoldDB" id="A0A6M1KZT3"/>
<feature type="transmembrane region" description="Helical" evidence="1">
    <location>
        <begin position="186"/>
        <end position="212"/>
    </location>
</feature>
<feature type="transmembrane region" description="Helical" evidence="1">
    <location>
        <begin position="117"/>
        <end position="142"/>
    </location>
</feature>
<proteinExistence type="predicted"/>
<name>A0A6M1KZT3_9ACTN</name>
<gene>
    <name evidence="2" type="ORF">ENC19_00095</name>
</gene>
<sequence length="261" mass="26110">MTFFDTVAAEIRKTATLPATAVALAVTVLGPVAITLINAVGVRAALRSGRPELTAYTSPAEAVFSAVPIGTVGAVVLGVVAVGGEYTANSARIGGGRQITTTLTAIPNRLAVLAAKAVTVVLLVAVAALVVIPASLALAGGIVGTDAPPAPGGVLSRSVGAGIYWLLTALIALAVTVFTRNGIVPIIVLVVNSTLVSVSVLLSHLTPLARFLPDLAGMSMFAGDLLAFDDALAPVTGGLVMATWTAALLALASAVFLRRDA</sequence>
<evidence type="ECO:0000256" key="1">
    <source>
        <dbReference type="SAM" id="Phobius"/>
    </source>
</evidence>
<evidence type="ECO:0000313" key="2">
    <source>
        <dbReference type="EMBL" id="NGM11191.1"/>
    </source>
</evidence>
<evidence type="ECO:0000313" key="3">
    <source>
        <dbReference type="Proteomes" id="UP000478148"/>
    </source>
</evidence>
<organism evidence="2 3">
    <name type="scientific">Verrucosispora sioxanthis</name>
    <dbReference type="NCBI Taxonomy" id="2499994"/>
    <lineage>
        <taxon>Bacteria</taxon>
        <taxon>Bacillati</taxon>
        <taxon>Actinomycetota</taxon>
        <taxon>Actinomycetes</taxon>
        <taxon>Micromonosporales</taxon>
        <taxon>Micromonosporaceae</taxon>
        <taxon>Micromonospora</taxon>
    </lineage>
</organism>
<keyword evidence="1" id="KW-0812">Transmembrane</keyword>
<accession>A0A6M1KZT3</accession>
<dbReference type="Proteomes" id="UP000478148">
    <property type="component" value="Unassembled WGS sequence"/>
</dbReference>
<keyword evidence="1" id="KW-0472">Membrane</keyword>
<protein>
    <submittedName>
        <fullName evidence="2">ABC transporter permease</fullName>
    </submittedName>
</protein>
<keyword evidence="3" id="KW-1185">Reference proteome</keyword>
<feature type="transmembrane region" description="Helical" evidence="1">
    <location>
        <begin position="162"/>
        <end position="179"/>
    </location>
</feature>
<comment type="caution">
    <text evidence="2">The sequence shown here is derived from an EMBL/GenBank/DDBJ whole genome shotgun (WGS) entry which is preliminary data.</text>
</comment>